<feature type="binding site" evidence="6">
    <location>
        <position position="258"/>
    </location>
    <ligand>
        <name>Mg(2+)</name>
        <dbReference type="ChEBI" id="CHEBI:18420"/>
    </ligand>
</feature>
<keyword evidence="4 6" id="KW-0630">Potassium</keyword>
<dbReference type="NCBIfam" id="TIGR00231">
    <property type="entry name" value="small_GTP"/>
    <property type="match status" value="1"/>
</dbReference>
<keyword evidence="3 6" id="KW-0547">Nucleotide-binding</keyword>
<keyword evidence="6" id="KW-0378">Hydrolase</keyword>
<dbReference type="InterPro" id="IPR005225">
    <property type="entry name" value="Small_GTP-bd"/>
</dbReference>
<dbReference type="Gene3D" id="1.20.120.430">
    <property type="entry name" value="tRNA modification GTPase MnmE domain 2"/>
    <property type="match status" value="1"/>
</dbReference>
<feature type="binding site" evidence="6">
    <location>
        <position position="252"/>
    </location>
    <ligand>
        <name>K(+)</name>
        <dbReference type="ChEBI" id="CHEBI:29103"/>
    </ligand>
</feature>
<feature type="binding site" evidence="6">
    <location>
        <begin position="233"/>
        <end position="238"/>
    </location>
    <ligand>
        <name>GTP</name>
        <dbReference type="ChEBI" id="CHEBI:37565"/>
    </ligand>
</feature>
<keyword evidence="10" id="KW-1185">Reference proteome</keyword>
<reference evidence="9 10" key="1">
    <citation type="submission" date="2023-07" db="EMBL/GenBank/DDBJ databases">
        <title>The novel representative of Negativicutes class, Anaeroselena agilis gen. nov. sp. nov.</title>
        <authorList>
            <person name="Prokofeva M.I."/>
            <person name="Elcheninov A.G."/>
            <person name="Klyukina A."/>
            <person name="Kublanov I.V."/>
            <person name="Frolov E.N."/>
            <person name="Podosokorskaya O.A."/>
        </authorList>
    </citation>
    <scope>NUCLEOTIDE SEQUENCE [LARGE SCALE GENOMIC DNA]</scope>
    <source>
        <strain evidence="9 10">4137-cl</strain>
    </source>
</reference>
<dbReference type="InterPro" id="IPR027368">
    <property type="entry name" value="MnmE_dom2"/>
</dbReference>
<evidence type="ECO:0000256" key="1">
    <source>
        <dbReference type="ARBA" id="ARBA00011043"/>
    </source>
</evidence>
<dbReference type="InterPro" id="IPR018948">
    <property type="entry name" value="GTP-bd_TrmE_N"/>
</dbReference>
<dbReference type="PANTHER" id="PTHR42714">
    <property type="entry name" value="TRNA MODIFICATION GTPASE GTPBP3"/>
    <property type="match status" value="1"/>
</dbReference>
<dbReference type="Pfam" id="PF10396">
    <property type="entry name" value="TrmE_N"/>
    <property type="match status" value="1"/>
</dbReference>
<dbReference type="Pfam" id="PF12631">
    <property type="entry name" value="MnmE_helical"/>
    <property type="match status" value="1"/>
</dbReference>
<evidence type="ECO:0000313" key="10">
    <source>
        <dbReference type="Proteomes" id="UP001254848"/>
    </source>
</evidence>
<dbReference type="EMBL" id="JAUOZS010000001">
    <property type="protein sequence ID" value="MDT8903353.1"/>
    <property type="molecule type" value="Genomic_DNA"/>
</dbReference>
<feature type="binding site" evidence="6">
    <location>
        <begin position="277"/>
        <end position="280"/>
    </location>
    <ligand>
        <name>GTP</name>
        <dbReference type="ChEBI" id="CHEBI:37565"/>
    </ligand>
</feature>
<dbReference type="Pfam" id="PF01926">
    <property type="entry name" value="MMR_HSR1"/>
    <property type="match status" value="1"/>
</dbReference>
<evidence type="ECO:0000256" key="2">
    <source>
        <dbReference type="ARBA" id="ARBA00022694"/>
    </source>
</evidence>
<feature type="binding site" evidence="6">
    <location>
        <position position="233"/>
    </location>
    <ligand>
        <name>K(+)</name>
        <dbReference type="ChEBI" id="CHEBI:29103"/>
    </ligand>
</feature>
<evidence type="ECO:0000256" key="5">
    <source>
        <dbReference type="ARBA" id="ARBA00023134"/>
    </source>
</evidence>
<comment type="caution">
    <text evidence="6">Lacks conserved residue(s) required for the propagation of feature annotation.</text>
</comment>
<evidence type="ECO:0000256" key="6">
    <source>
        <dbReference type="HAMAP-Rule" id="MF_00379"/>
    </source>
</evidence>
<feature type="binding site" evidence="6">
    <location>
        <position position="127"/>
    </location>
    <ligand>
        <name>(6S)-5-formyl-5,6,7,8-tetrahydrofolate</name>
        <dbReference type="ChEBI" id="CHEBI:57457"/>
    </ligand>
</feature>
<sequence>MFQEDTIAAVATAVGEGGIGIVRLSGPDAIDIAGRIFRSASGAPVSGQQSFRAAYGRIVEPASGQEIDEVLLLVMRAPRSYTREDVVEIHCHGGPLPLRRILSLVLAAGARLAEPGEFTKRAFLNGRLDLSQAEAVIDVIRAKTDASLRVAVGHLAGAFSDKIRAFRNEILRLVAHLEAAIDFPEDDIEELAAHDVSMAADKLIADLDRLLATAQTGRILREGLQTVIIGKPNVGKSSLLNALLGEKRAIVTEIPGTTRDIIEEFVNIGGIPIKVVDTAGIRETADVVERIGVTRARAAICQADLILLLLDASAPLAHEDREVMGLLAGRPAIVIVNKTDLPAVIDLDEVHREVDDKAVIRISALEGTGVEELEQAIVEMVYSGRVSQPEGAFVNNVRHSRIIEQARDRLADALATIAAGMPPDCVVVDLRAAWEKLGEITGETIGEDIIDQIFTQFCIGK</sequence>
<dbReference type="Proteomes" id="UP001254848">
    <property type="component" value="Unassembled WGS sequence"/>
</dbReference>
<feature type="binding site" evidence="6">
    <location>
        <position position="254"/>
    </location>
    <ligand>
        <name>K(+)</name>
        <dbReference type="ChEBI" id="CHEBI:29103"/>
    </ligand>
</feature>
<dbReference type="EC" id="3.6.-.-" evidence="6"/>
<keyword evidence="6" id="KW-0963">Cytoplasm</keyword>
<proteinExistence type="inferred from homology"/>
<dbReference type="NCBIfam" id="TIGR00450">
    <property type="entry name" value="mnmE_trmE_thdF"/>
    <property type="match status" value="1"/>
</dbReference>
<comment type="function">
    <text evidence="6">Exhibits a very high intrinsic GTPase hydrolysis rate. Involved in the addition of a carboxymethylaminomethyl (cmnm) group at the wobble position (U34) of certain tRNAs, forming tRNA-cmnm(5)s(2)U34.</text>
</comment>
<feature type="binding site" evidence="6">
    <location>
        <begin position="252"/>
        <end position="258"/>
    </location>
    <ligand>
        <name>GTP</name>
        <dbReference type="ChEBI" id="CHEBI:37565"/>
    </ligand>
</feature>
<keyword evidence="6" id="KW-0479">Metal-binding</keyword>
<dbReference type="Gene3D" id="3.40.50.300">
    <property type="entry name" value="P-loop containing nucleotide triphosphate hydrolases"/>
    <property type="match status" value="1"/>
</dbReference>
<evidence type="ECO:0000256" key="7">
    <source>
        <dbReference type="RuleBase" id="RU003313"/>
    </source>
</evidence>
<feature type="domain" description="TrmE-type G" evidence="8">
    <location>
        <begin position="223"/>
        <end position="382"/>
    </location>
</feature>
<feature type="binding site" evidence="6">
    <location>
        <position position="461"/>
    </location>
    <ligand>
        <name>(6S)-5-formyl-5,6,7,8-tetrahydrofolate</name>
        <dbReference type="ChEBI" id="CHEBI:57457"/>
    </ligand>
</feature>
<dbReference type="InterPro" id="IPR031168">
    <property type="entry name" value="G_TrmE"/>
</dbReference>
<feature type="binding site" evidence="6">
    <location>
        <position position="23"/>
    </location>
    <ligand>
        <name>(6S)-5-formyl-5,6,7,8-tetrahydrofolate</name>
        <dbReference type="ChEBI" id="CHEBI:57457"/>
    </ligand>
</feature>
<dbReference type="InterPro" id="IPR027266">
    <property type="entry name" value="TrmE/GcvT-like"/>
</dbReference>
<protein>
    <recommendedName>
        <fullName evidence="6">tRNA modification GTPase MnmE</fullName>
        <ecNumber evidence="6">3.6.-.-</ecNumber>
    </recommendedName>
</protein>
<feature type="binding site" evidence="6">
    <location>
        <position position="257"/>
    </location>
    <ligand>
        <name>K(+)</name>
        <dbReference type="ChEBI" id="CHEBI:29103"/>
    </ligand>
</feature>
<dbReference type="InterPro" id="IPR004520">
    <property type="entry name" value="GTPase_MnmE"/>
</dbReference>
<dbReference type="NCBIfam" id="NF003661">
    <property type="entry name" value="PRK05291.1-3"/>
    <property type="match status" value="1"/>
</dbReference>
<dbReference type="SUPFAM" id="SSF52540">
    <property type="entry name" value="P-loop containing nucleoside triphosphate hydrolases"/>
    <property type="match status" value="1"/>
</dbReference>
<keyword evidence="6" id="KW-0460">Magnesium</keyword>
<comment type="subunit">
    <text evidence="6">Homodimer. Heterotetramer of two MnmE and two MnmG subunits.</text>
</comment>
<evidence type="ECO:0000256" key="3">
    <source>
        <dbReference type="ARBA" id="ARBA00022741"/>
    </source>
</evidence>
<keyword evidence="5 6" id="KW-0342">GTP-binding</keyword>
<dbReference type="PANTHER" id="PTHR42714:SF2">
    <property type="entry name" value="TRNA MODIFICATION GTPASE GTPBP3, MITOCHONDRIAL"/>
    <property type="match status" value="1"/>
</dbReference>
<keyword evidence="2 6" id="KW-0819">tRNA processing</keyword>
<dbReference type="InterPro" id="IPR027417">
    <property type="entry name" value="P-loop_NTPase"/>
</dbReference>
<comment type="subcellular location">
    <subcellularLocation>
        <location evidence="6">Cytoplasm</location>
    </subcellularLocation>
</comment>
<dbReference type="Gene3D" id="3.30.1360.120">
    <property type="entry name" value="Probable tRNA modification gtpase trme, domain 1"/>
    <property type="match status" value="1"/>
</dbReference>
<evidence type="ECO:0000256" key="4">
    <source>
        <dbReference type="ARBA" id="ARBA00022958"/>
    </source>
</evidence>
<gene>
    <name evidence="6 9" type="primary">mnmE</name>
    <name evidence="6" type="synonym">trmE</name>
    <name evidence="9" type="ORF">Q4T40_19150</name>
</gene>
<feature type="binding site" evidence="6">
    <location>
        <position position="237"/>
    </location>
    <ligand>
        <name>Mg(2+)</name>
        <dbReference type="ChEBI" id="CHEBI:18420"/>
    </ligand>
</feature>
<dbReference type="CDD" id="cd04164">
    <property type="entry name" value="trmE"/>
    <property type="match status" value="1"/>
</dbReference>
<name>A0ABU3P2T3_9FIRM</name>
<feature type="binding site" evidence="6">
    <location>
        <position position="88"/>
    </location>
    <ligand>
        <name>(6S)-5-formyl-5,6,7,8-tetrahydrofolate</name>
        <dbReference type="ChEBI" id="CHEBI:57457"/>
    </ligand>
</feature>
<dbReference type="CDD" id="cd14858">
    <property type="entry name" value="TrmE_N"/>
    <property type="match status" value="1"/>
</dbReference>
<dbReference type="InterPro" id="IPR006073">
    <property type="entry name" value="GTP-bd"/>
</dbReference>
<comment type="similarity">
    <text evidence="1 6 7">Belongs to the TRAFAC class TrmE-Era-EngA-EngB-Septin-like GTPase superfamily. TrmE GTPase family.</text>
</comment>
<organism evidence="9 10">
    <name type="scientific">Anaeroselena agilis</name>
    <dbReference type="NCBI Taxonomy" id="3063788"/>
    <lineage>
        <taxon>Bacteria</taxon>
        <taxon>Bacillati</taxon>
        <taxon>Bacillota</taxon>
        <taxon>Negativicutes</taxon>
        <taxon>Acetonemataceae</taxon>
        <taxon>Anaeroselena</taxon>
    </lineage>
</organism>
<accession>A0ABU3P2T3</accession>
<dbReference type="PROSITE" id="PS51709">
    <property type="entry name" value="G_TRME"/>
    <property type="match status" value="1"/>
</dbReference>
<dbReference type="RefSeq" id="WP_413781811.1">
    <property type="nucleotide sequence ID" value="NZ_JAUOZS010000001.1"/>
</dbReference>
<evidence type="ECO:0000313" key="9">
    <source>
        <dbReference type="EMBL" id="MDT8903353.1"/>
    </source>
</evidence>
<dbReference type="PRINTS" id="PR00449">
    <property type="entry name" value="RASTRNSFRMNG"/>
</dbReference>
<comment type="caution">
    <text evidence="9">The sequence shown here is derived from an EMBL/GenBank/DDBJ whole genome shotgun (WGS) entry which is preliminary data.</text>
</comment>
<dbReference type="HAMAP" id="MF_00379">
    <property type="entry name" value="GTPase_MnmE"/>
    <property type="match status" value="1"/>
</dbReference>
<dbReference type="InterPro" id="IPR025867">
    <property type="entry name" value="MnmE_helical"/>
</dbReference>
<evidence type="ECO:0000259" key="8">
    <source>
        <dbReference type="PROSITE" id="PS51709"/>
    </source>
</evidence>
<comment type="cofactor">
    <cofactor evidence="6">
        <name>K(+)</name>
        <dbReference type="ChEBI" id="CHEBI:29103"/>
    </cofactor>
    <text evidence="6">Binds 1 potassium ion per subunit.</text>
</comment>